<comment type="cofactor">
    <cofactor evidence="1">
        <name>heme</name>
        <dbReference type="ChEBI" id="CHEBI:30413"/>
    </cofactor>
</comment>
<gene>
    <name evidence="6" type="ORF">SLS55_009023</name>
</gene>
<evidence type="ECO:0000256" key="1">
    <source>
        <dbReference type="ARBA" id="ARBA00001971"/>
    </source>
</evidence>
<evidence type="ECO:0000256" key="4">
    <source>
        <dbReference type="ARBA" id="ARBA00023004"/>
    </source>
</evidence>
<organism evidence="6 7">
    <name type="scientific">Diplodia seriata</name>
    <dbReference type="NCBI Taxonomy" id="420778"/>
    <lineage>
        <taxon>Eukaryota</taxon>
        <taxon>Fungi</taxon>
        <taxon>Dikarya</taxon>
        <taxon>Ascomycota</taxon>
        <taxon>Pezizomycotina</taxon>
        <taxon>Dothideomycetes</taxon>
        <taxon>Dothideomycetes incertae sedis</taxon>
        <taxon>Botryosphaeriales</taxon>
        <taxon>Botryosphaeriaceae</taxon>
        <taxon>Diplodia</taxon>
    </lineage>
</organism>
<name>A0ABR3C7M6_9PEZI</name>
<evidence type="ECO:0000313" key="6">
    <source>
        <dbReference type="EMBL" id="KAL0256628.1"/>
    </source>
</evidence>
<proteinExistence type="inferred from homology"/>
<dbReference type="CDD" id="cd11062">
    <property type="entry name" value="CYP58-like"/>
    <property type="match status" value="1"/>
</dbReference>
<comment type="similarity">
    <text evidence="2 5">Belongs to the cytochrome P450 family.</text>
</comment>
<accession>A0ABR3C7M6</accession>
<dbReference type="PANTHER" id="PTHR24305">
    <property type="entry name" value="CYTOCHROME P450"/>
    <property type="match status" value="1"/>
</dbReference>
<dbReference type="PANTHER" id="PTHR24305:SF166">
    <property type="entry name" value="CYTOCHROME P450 12A4, MITOCHONDRIAL-RELATED"/>
    <property type="match status" value="1"/>
</dbReference>
<dbReference type="Gene3D" id="1.10.630.10">
    <property type="entry name" value="Cytochrome P450"/>
    <property type="match status" value="1"/>
</dbReference>
<keyword evidence="4 5" id="KW-0408">Iron</keyword>
<comment type="caution">
    <text evidence="6">The sequence shown here is derived from an EMBL/GenBank/DDBJ whole genome shotgun (WGS) entry which is preliminary data.</text>
</comment>
<evidence type="ECO:0000256" key="5">
    <source>
        <dbReference type="RuleBase" id="RU000461"/>
    </source>
</evidence>
<keyword evidence="3 5" id="KW-0479">Metal-binding</keyword>
<dbReference type="InterPro" id="IPR050121">
    <property type="entry name" value="Cytochrome_P450_monoxygenase"/>
</dbReference>
<dbReference type="InterPro" id="IPR001128">
    <property type="entry name" value="Cyt_P450"/>
</dbReference>
<protein>
    <recommendedName>
        <fullName evidence="8">Cytochrome p450</fullName>
    </recommendedName>
</protein>
<dbReference type="PRINTS" id="PR00465">
    <property type="entry name" value="EP450IV"/>
</dbReference>
<evidence type="ECO:0008006" key="8">
    <source>
        <dbReference type="Google" id="ProtNLM"/>
    </source>
</evidence>
<dbReference type="Pfam" id="PF00067">
    <property type="entry name" value="p450"/>
    <property type="match status" value="1"/>
</dbReference>
<dbReference type="GeneID" id="92013108"/>
<sequence>MAPTSLLSTALVALALVQIWRIVQRLFFHPLASVPGPKLAAASTLYEFYWNAICGGKLFKRLDEMHEKYGMRPLYHKSTSRPIVRLGPNEVHISDPSYWDVLYNSTNKLDKSAPFYCFDGGTNVTGVTTVKHEVHRKRRGAISKFLSAANVSRLEPRTHVHLKKMLDRFAELGRAGEPCDCFNAFRSLTMDIVSTLCEPNPRHNLDEPDFAAAMHRTIRTSARTMDIQKFIPIMQIMDLVPLSVWQYLEPEVAKLMEKRGVLRETAKNVLAEGGQPDSREPTVLDAIASSDLLPPEDKTAGRMAYEAEMVLGAGTETTSNTLGNLVFHVLSNPAVHSRLKHELRSCSAALPDQLVDFRTLDKLPYLTAVIQETLRIASPVSGRLPRVNPSSPMTYTTPGGEPKTYTFPPGTIMSMSPRDLHGNAAIFPDPEKFVPERWLPATDPACAVRDPERRRAMDRYWVPFSRGSRNCIGLELAKQELGLVAGNLFRRFGDRVELFETTARDVRVDHDWFAPYGPADSKGVRIKIKC</sequence>
<dbReference type="PROSITE" id="PS00086">
    <property type="entry name" value="CYTOCHROME_P450"/>
    <property type="match status" value="1"/>
</dbReference>
<dbReference type="SUPFAM" id="SSF48264">
    <property type="entry name" value="Cytochrome P450"/>
    <property type="match status" value="1"/>
</dbReference>
<keyword evidence="5" id="KW-0503">Monooxygenase</keyword>
<evidence type="ECO:0000256" key="2">
    <source>
        <dbReference type="ARBA" id="ARBA00010617"/>
    </source>
</evidence>
<keyword evidence="7" id="KW-1185">Reference proteome</keyword>
<dbReference type="InterPro" id="IPR017972">
    <property type="entry name" value="Cyt_P450_CS"/>
</dbReference>
<reference evidence="6 7" key="1">
    <citation type="submission" date="2024-02" db="EMBL/GenBank/DDBJ databases">
        <title>De novo assembly and annotation of 12 fungi associated with fruit tree decline syndrome in Ontario, Canada.</title>
        <authorList>
            <person name="Sulman M."/>
            <person name="Ellouze W."/>
            <person name="Ilyukhin E."/>
        </authorList>
    </citation>
    <scope>NUCLEOTIDE SEQUENCE [LARGE SCALE GENOMIC DNA]</scope>
    <source>
        <strain evidence="6 7">FDS-637</strain>
    </source>
</reference>
<keyword evidence="5" id="KW-0349">Heme</keyword>
<dbReference type="InterPro" id="IPR002403">
    <property type="entry name" value="Cyt_P450_E_grp-IV"/>
</dbReference>
<dbReference type="EMBL" id="JAJVCZ030000009">
    <property type="protein sequence ID" value="KAL0256628.1"/>
    <property type="molecule type" value="Genomic_DNA"/>
</dbReference>
<evidence type="ECO:0000256" key="3">
    <source>
        <dbReference type="ARBA" id="ARBA00022723"/>
    </source>
</evidence>
<dbReference type="RefSeq" id="XP_066629657.1">
    <property type="nucleotide sequence ID" value="XM_066780428.1"/>
</dbReference>
<dbReference type="InterPro" id="IPR036396">
    <property type="entry name" value="Cyt_P450_sf"/>
</dbReference>
<dbReference type="PRINTS" id="PR00385">
    <property type="entry name" value="P450"/>
</dbReference>
<dbReference type="Proteomes" id="UP001430584">
    <property type="component" value="Unassembled WGS sequence"/>
</dbReference>
<evidence type="ECO:0000313" key="7">
    <source>
        <dbReference type="Proteomes" id="UP001430584"/>
    </source>
</evidence>
<keyword evidence="5" id="KW-0560">Oxidoreductase</keyword>